<gene>
    <name evidence="1" type="ORF">NP493_607g00025</name>
</gene>
<evidence type="ECO:0000313" key="1">
    <source>
        <dbReference type="EMBL" id="KAK2177318.1"/>
    </source>
</evidence>
<dbReference type="PANTHER" id="PTHR34415">
    <property type="entry name" value="INTEGRASE CATALYTIC DOMAIN-CONTAINING PROTEIN"/>
    <property type="match status" value="1"/>
</dbReference>
<comment type="caution">
    <text evidence="1">The sequence shown here is derived from an EMBL/GenBank/DDBJ whole genome shotgun (WGS) entry which is preliminary data.</text>
</comment>
<dbReference type="EMBL" id="JAODUO010000606">
    <property type="protein sequence ID" value="KAK2177318.1"/>
    <property type="molecule type" value="Genomic_DNA"/>
</dbReference>
<name>A0AAD9KTD5_RIDPI</name>
<organism evidence="1 2">
    <name type="scientific">Ridgeia piscesae</name>
    <name type="common">Tubeworm</name>
    <dbReference type="NCBI Taxonomy" id="27915"/>
    <lineage>
        <taxon>Eukaryota</taxon>
        <taxon>Metazoa</taxon>
        <taxon>Spiralia</taxon>
        <taxon>Lophotrochozoa</taxon>
        <taxon>Annelida</taxon>
        <taxon>Polychaeta</taxon>
        <taxon>Sedentaria</taxon>
        <taxon>Canalipalpata</taxon>
        <taxon>Sabellida</taxon>
        <taxon>Siboglinidae</taxon>
        <taxon>Ridgeia</taxon>
    </lineage>
</organism>
<evidence type="ECO:0000313" key="2">
    <source>
        <dbReference type="Proteomes" id="UP001209878"/>
    </source>
</evidence>
<dbReference type="PANTHER" id="PTHR34415:SF1">
    <property type="entry name" value="INTEGRASE CATALYTIC DOMAIN-CONTAINING PROTEIN"/>
    <property type="match status" value="1"/>
</dbReference>
<keyword evidence="2" id="KW-1185">Reference proteome</keyword>
<dbReference type="AlphaFoldDB" id="A0AAD9KTD5"/>
<protein>
    <submittedName>
        <fullName evidence="1">Uncharacterized protein</fullName>
    </submittedName>
</protein>
<dbReference type="SUPFAM" id="SSF52266">
    <property type="entry name" value="SGNH hydrolase"/>
    <property type="match status" value="1"/>
</dbReference>
<dbReference type="Proteomes" id="UP001209878">
    <property type="component" value="Unassembled WGS sequence"/>
</dbReference>
<sequence>MVSKRQDMNEMTPQDGTSYVPVEDWQAHLGPFYRTFVRIKVYQHFSFKAAHPGKVFVKTCVDSPVTTFNLMVGDVCELPRSAPVAVTAPGMTAQCQWYLHDSIREYVPEDQKDILCPLPSVPKPAACVTKAEKKIWCRGYRSKASSLGTDASTNISWLSIFDFNNFTDAASSTALAECLSQANCLKELGAVIVDIGTNDLSCPGVDPALLASRIVSFGKSVLALPTVSEVVLCQLLPRVAICPTGRRRFPVRADFNDARFVVNRTLEGLTRDLTHIQYWRHWGMHADWEQYCDRFGVHLNAVGMRKYVRSIRGAAQFAAKQW</sequence>
<accession>A0AAD9KTD5</accession>
<proteinExistence type="predicted"/>
<reference evidence="1" key="1">
    <citation type="journal article" date="2023" name="Mol. Biol. Evol.">
        <title>Third-Generation Sequencing Reveals the Adaptive Role of the Epigenome in Three Deep-Sea Polychaetes.</title>
        <authorList>
            <person name="Perez M."/>
            <person name="Aroh O."/>
            <person name="Sun Y."/>
            <person name="Lan Y."/>
            <person name="Juniper S.K."/>
            <person name="Young C.R."/>
            <person name="Angers B."/>
            <person name="Qian P.Y."/>
        </authorList>
    </citation>
    <scope>NUCLEOTIDE SEQUENCE</scope>
    <source>
        <strain evidence="1">R07B-5</strain>
    </source>
</reference>